<evidence type="ECO:0000256" key="2">
    <source>
        <dbReference type="SAM" id="MobiDB-lite"/>
    </source>
</evidence>
<dbReference type="InterPro" id="IPR050987">
    <property type="entry name" value="AtrR-like"/>
</dbReference>
<dbReference type="EMBL" id="LXJU01000001">
    <property type="protein sequence ID" value="OGE58149.1"/>
    <property type="molecule type" value="Genomic_DNA"/>
</dbReference>
<dbReference type="RefSeq" id="XP_022493572.1">
    <property type="nucleotide sequence ID" value="XM_022626552.1"/>
</dbReference>
<keyword evidence="1" id="KW-0539">Nucleus</keyword>
<proteinExistence type="predicted"/>
<dbReference type="PANTHER" id="PTHR46910:SF23">
    <property type="entry name" value="THIAMINE REPRESSIBLE GENES REGULATORY PROTEIN THI1"/>
    <property type="match status" value="1"/>
</dbReference>
<dbReference type="GO" id="GO:0003677">
    <property type="term" value="F:DNA binding"/>
    <property type="evidence" value="ECO:0007669"/>
    <property type="project" value="InterPro"/>
</dbReference>
<dbReference type="AlphaFoldDB" id="A0A1F5LYS9"/>
<reference evidence="4 5" key="1">
    <citation type="journal article" date="2016" name="Sci. Rep.">
        <title>Penicillium arizonense, a new, genome sequenced fungal species, reveals a high chemical diversity in secreted metabolites.</title>
        <authorList>
            <person name="Grijseels S."/>
            <person name="Nielsen J.C."/>
            <person name="Randelovic M."/>
            <person name="Nielsen J."/>
            <person name="Nielsen K.F."/>
            <person name="Workman M."/>
            <person name="Frisvad J.C."/>
        </authorList>
    </citation>
    <scope>NUCLEOTIDE SEQUENCE [LARGE SCALE GENOMIC DNA]</scope>
    <source>
        <strain evidence="4 5">CBS 141311</strain>
    </source>
</reference>
<keyword evidence="5" id="KW-1185">Reference proteome</keyword>
<dbReference type="GO" id="GO:0006351">
    <property type="term" value="P:DNA-templated transcription"/>
    <property type="evidence" value="ECO:0007669"/>
    <property type="project" value="InterPro"/>
</dbReference>
<accession>A0A1F5LYS9</accession>
<evidence type="ECO:0000313" key="4">
    <source>
        <dbReference type="EMBL" id="OGE58149.1"/>
    </source>
</evidence>
<dbReference type="STRING" id="1835702.A0A1F5LYS9"/>
<evidence type="ECO:0000313" key="5">
    <source>
        <dbReference type="Proteomes" id="UP000177622"/>
    </source>
</evidence>
<dbReference type="Proteomes" id="UP000177622">
    <property type="component" value="Unassembled WGS sequence"/>
</dbReference>
<dbReference type="OrthoDB" id="3921198at2759"/>
<protein>
    <recommendedName>
        <fullName evidence="3">Xylanolytic transcriptional activator regulatory domain-containing protein</fullName>
    </recommendedName>
</protein>
<organism evidence="4 5">
    <name type="scientific">Penicillium arizonense</name>
    <dbReference type="NCBI Taxonomy" id="1835702"/>
    <lineage>
        <taxon>Eukaryota</taxon>
        <taxon>Fungi</taxon>
        <taxon>Dikarya</taxon>
        <taxon>Ascomycota</taxon>
        <taxon>Pezizomycotina</taxon>
        <taxon>Eurotiomycetes</taxon>
        <taxon>Eurotiomycetidae</taxon>
        <taxon>Eurotiales</taxon>
        <taxon>Aspergillaceae</taxon>
        <taxon>Penicillium</taxon>
    </lineage>
</organism>
<evidence type="ECO:0000256" key="1">
    <source>
        <dbReference type="ARBA" id="ARBA00023242"/>
    </source>
</evidence>
<dbReference type="CDD" id="cd12148">
    <property type="entry name" value="fungal_TF_MHR"/>
    <property type="match status" value="1"/>
</dbReference>
<evidence type="ECO:0000259" key="3">
    <source>
        <dbReference type="Pfam" id="PF04082"/>
    </source>
</evidence>
<feature type="compositionally biased region" description="Polar residues" evidence="2">
    <location>
        <begin position="361"/>
        <end position="382"/>
    </location>
</feature>
<dbReference type="InterPro" id="IPR007219">
    <property type="entry name" value="XnlR_reg_dom"/>
</dbReference>
<feature type="domain" description="Xylanolytic transcriptional activator regulatory" evidence="3">
    <location>
        <begin position="137"/>
        <end position="300"/>
    </location>
</feature>
<name>A0A1F5LYS9_PENAI</name>
<dbReference type="Pfam" id="PF04082">
    <property type="entry name" value="Fungal_trans"/>
    <property type="match status" value="1"/>
</dbReference>
<dbReference type="GO" id="GO:0003700">
    <property type="term" value="F:DNA-binding transcription factor activity"/>
    <property type="evidence" value="ECO:0007669"/>
    <property type="project" value="InterPro"/>
</dbReference>
<dbReference type="GeneID" id="34571286"/>
<dbReference type="PANTHER" id="PTHR46910">
    <property type="entry name" value="TRANSCRIPTION FACTOR PDR1"/>
    <property type="match status" value="1"/>
</dbReference>
<sequence>MEFIWERKLGGIPLDTSSLSQLANELAELEDDEDDHVTVSPLKEGELEIEDEVCTINPVDDTITHYSGEFSYWNFSMRIKRMVEDRFAGSIAQQSEGHDQAWSYWRAKQLRPASTIIAAVTSCIPPRHIADFLVCVFFKYAETHYFYVEKTWLLGKLNVLYANHSEFGMKDAATVSIILTIFAIGTQYAYLDSSGHNEARNSSAPKFSEDELGTMFYREAVRLLPEIIESSSLESVQACLLFAAYSLPLDAAGLGYIYINLAIRLAMQNGMHRKCADDALSAALIETRNRVWWTAYTLESEISQLRNCQKQYLPRIISHLLTKKSELEAWWAALPSEVRDETSQPDAQFRPRIRAIPQPGPNSSEVGRDSTSPTDGTQTQNSDHQELVECCIRTAKEAVDICRSLRDNGPGLARASYIEYSSCRAALLVLIAYSIQNQSDPFRRYLRDGLDMIREMSASGDSARSEVRLIEALERALARLHLFNTQPHRDDENTALAPADFASGYGGFKQWESIWKGNTSTCDSVASLYGSSAHPLAPQTLVSGIQHSHYTIDHEPQGDFSTRTLNCSKDNPVSSGPDCDANLYPLRPFYSASDLALFSEGTMPASASNTTLHPEMSVLNGFLSDPDPRLFSYLGIASGIGSMDPTYRSSI</sequence>
<dbReference type="GO" id="GO:0008270">
    <property type="term" value="F:zinc ion binding"/>
    <property type="evidence" value="ECO:0007669"/>
    <property type="project" value="InterPro"/>
</dbReference>
<gene>
    <name evidence="4" type="ORF">PENARI_c001G05395</name>
</gene>
<feature type="region of interest" description="Disordered" evidence="2">
    <location>
        <begin position="341"/>
        <end position="384"/>
    </location>
</feature>
<comment type="caution">
    <text evidence="4">The sequence shown here is derived from an EMBL/GenBank/DDBJ whole genome shotgun (WGS) entry which is preliminary data.</text>
</comment>